<evidence type="ECO:0000313" key="13">
    <source>
        <dbReference type="EMBL" id="GGM08677.1"/>
    </source>
</evidence>
<dbReference type="EMBL" id="BMNW01000004">
    <property type="protein sequence ID" value="GGM08677.1"/>
    <property type="molecule type" value="Genomic_DNA"/>
</dbReference>
<evidence type="ECO:0000313" key="14">
    <source>
        <dbReference type="Proteomes" id="UP000616499"/>
    </source>
</evidence>
<dbReference type="InterPro" id="IPR014353">
    <property type="entry name" value="Membr-bd_ADH_cyt_c"/>
</dbReference>
<accession>A0ABQ2GQU5</accession>
<organism evidence="13 14">
    <name type="scientific">Pseudomonas asuensis</name>
    <dbReference type="NCBI Taxonomy" id="1825787"/>
    <lineage>
        <taxon>Bacteria</taxon>
        <taxon>Pseudomonadati</taxon>
        <taxon>Pseudomonadota</taxon>
        <taxon>Gammaproteobacteria</taxon>
        <taxon>Pseudomonadales</taxon>
        <taxon>Pseudomonadaceae</taxon>
        <taxon>Pseudomonas</taxon>
    </lineage>
</organism>
<keyword evidence="7 9" id="KW-0408">Iron</keyword>
<keyword evidence="8 10" id="KW-0472">Membrane</keyword>
<proteinExistence type="predicted"/>
<keyword evidence="14" id="KW-1185">Reference proteome</keyword>
<dbReference type="Gene3D" id="1.10.760.10">
    <property type="entry name" value="Cytochrome c-like domain"/>
    <property type="match status" value="2"/>
</dbReference>
<evidence type="ECO:0000256" key="8">
    <source>
        <dbReference type="ARBA" id="ARBA00023136"/>
    </source>
</evidence>
<dbReference type="InterPro" id="IPR051459">
    <property type="entry name" value="Cytochrome_c-type_DH"/>
</dbReference>
<dbReference type="PIRSF" id="PIRSF000018">
    <property type="entry name" value="Mb_ADH_cyt_c"/>
    <property type="match status" value="1"/>
</dbReference>
<dbReference type="PROSITE" id="PS51007">
    <property type="entry name" value="CYTC"/>
    <property type="match status" value="3"/>
</dbReference>
<feature type="domain" description="Cytochrome c" evidence="12">
    <location>
        <begin position="28"/>
        <end position="131"/>
    </location>
</feature>
<evidence type="ECO:0000256" key="4">
    <source>
        <dbReference type="ARBA" id="ARBA00022723"/>
    </source>
</evidence>
<dbReference type="InterPro" id="IPR036909">
    <property type="entry name" value="Cyt_c-like_dom_sf"/>
</dbReference>
<sequence length="456" mass="48684">MNAAMITKGLAALMLTLAGTVAQAADPAQIERGRYLSTAADCVACHTTHDGKPFAGGLPLATPLGTIFSSNITPSKTSGIGDYTEEQFARAVREGIRADGANLYPAMPYTSYAKITDDDIAAMYAYFMSGVEADDHKAPETQLPFPFNIRLSMAAWNLIFLDKGQFVPDTSKSDEVNRGAYLGEALAHCGTCHTPRNFLMSEVSSRALSGGSLGTWYAPDITPDVNSGIGSWSTEELVSYLKTGHVEGKAQAAGPMAEAVDHSLRHLSDDDLKALAVWLKQLPSDGDKADSQPAHGWGKPVNYLSEVRGAPLPADHSQMTGPQLYDAYCSSCHQADGSGSADKVLPSLYHNTALGHRNTDNLVMAILKGVERAPDQPNIQMPAFEHLLSDQQIATLGNYLQTQLGNPEGEVTVARVAELRAGGAPSPLLKLARYGLIAGGIVLIALAFWLLRRRST</sequence>
<keyword evidence="10" id="KW-0812">Transmembrane</keyword>
<keyword evidence="5 11" id="KW-0732">Signal</keyword>
<comment type="subcellular location">
    <subcellularLocation>
        <location evidence="1">Cell membrane</location>
    </subcellularLocation>
</comment>
<evidence type="ECO:0000256" key="2">
    <source>
        <dbReference type="ARBA" id="ARBA00022475"/>
    </source>
</evidence>
<evidence type="ECO:0000256" key="3">
    <source>
        <dbReference type="ARBA" id="ARBA00022617"/>
    </source>
</evidence>
<evidence type="ECO:0000256" key="5">
    <source>
        <dbReference type="ARBA" id="ARBA00022729"/>
    </source>
</evidence>
<evidence type="ECO:0000256" key="1">
    <source>
        <dbReference type="ARBA" id="ARBA00004236"/>
    </source>
</evidence>
<feature type="signal peptide" evidence="11">
    <location>
        <begin position="1"/>
        <end position="24"/>
    </location>
</feature>
<reference evidence="14" key="1">
    <citation type="journal article" date="2019" name="Int. J. Syst. Evol. Microbiol.">
        <title>The Global Catalogue of Microorganisms (GCM) 10K type strain sequencing project: providing services to taxonomists for standard genome sequencing and annotation.</title>
        <authorList>
            <consortium name="The Broad Institute Genomics Platform"/>
            <consortium name="The Broad Institute Genome Sequencing Center for Infectious Disease"/>
            <person name="Wu L."/>
            <person name="Ma J."/>
        </authorList>
    </citation>
    <scope>NUCLEOTIDE SEQUENCE [LARGE SCALE GENOMIC DNA]</scope>
    <source>
        <strain evidence="14">JCM 13501</strain>
    </source>
</reference>
<evidence type="ECO:0000256" key="11">
    <source>
        <dbReference type="SAM" id="SignalP"/>
    </source>
</evidence>
<dbReference type="InterPro" id="IPR009056">
    <property type="entry name" value="Cyt_c-like_dom"/>
</dbReference>
<dbReference type="PANTHER" id="PTHR35008">
    <property type="entry name" value="BLL4482 PROTEIN-RELATED"/>
    <property type="match status" value="1"/>
</dbReference>
<feature type="domain" description="Cytochrome c" evidence="12">
    <location>
        <begin position="316"/>
        <end position="404"/>
    </location>
</feature>
<dbReference type="Proteomes" id="UP000616499">
    <property type="component" value="Unassembled WGS sequence"/>
</dbReference>
<feature type="transmembrane region" description="Helical" evidence="10">
    <location>
        <begin position="431"/>
        <end position="451"/>
    </location>
</feature>
<evidence type="ECO:0000256" key="10">
    <source>
        <dbReference type="SAM" id="Phobius"/>
    </source>
</evidence>
<keyword evidence="4 9" id="KW-0479">Metal-binding</keyword>
<gene>
    <name evidence="13" type="ORF">GCM10009425_19900</name>
</gene>
<keyword evidence="6" id="KW-0677">Repeat</keyword>
<evidence type="ECO:0000256" key="6">
    <source>
        <dbReference type="ARBA" id="ARBA00022737"/>
    </source>
</evidence>
<dbReference type="Pfam" id="PF00034">
    <property type="entry name" value="Cytochrom_C"/>
    <property type="match status" value="2"/>
</dbReference>
<keyword evidence="10" id="KW-1133">Transmembrane helix</keyword>
<feature type="chain" id="PRO_5045118455" evidence="11">
    <location>
        <begin position="25"/>
        <end position="456"/>
    </location>
</feature>
<evidence type="ECO:0000256" key="7">
    <source>
        <dbReference type="ARBA" id="ARBA00023004"/>
    </source>
</evidence>
<protein>
    <submittedName>
        <fullName evidence="13">Cytochrome c</fullName>
    </submittedName>
</protein>
<keyword evidence="2" id="KW-1003">Cell membrane</keyword>
<keyword evidence="3 9" id="KW-0349">Heme</keyword>
<comment type="caution">
    <text evidence="13">The sequence shown here is derived from an EMBL/GenBank/DDBJ whole genome shotgun (WGS) entry which is preliminary data.</text>
</comment>
<evidence type="ECO:0000256" key="9">
    <source>
        <dbReference type="PROSITE-ProRule" id="PRU00433"/>
    </source>
</evidence>
<feature type="domain" description="Cytochrome c" evidence="12">
    <location>
        <begin position="174"/>
        <end position="283"/>
    </location>
</feature>
<dbReference type="PANTHER" id="PTHR35008:SF8">
    <property type="entry name" value="ALCOHOL DEHYDROGENASE CYTOCHROME C SUBUNIT"/>
    <property type="match status" value="1"/>
</dbReference>
<dbReference type="SUPFAM" id="SSF46626">
    <property type="entry name" value="Cytochrome c"/>
    <property type="match status" value="3"/>
</dbReference>
<evidence type="ECO:0000259" key="12">
    <source>
        <dbReference type="PROSITE" id="PS51007"/>
    </source>
</evidence>
<name>A0ABQ2GQU5_9PSED</name>